<keyword evidence="9" id="KW-0460">Magnesium</keyword>
<evidence type="ECO:0000256" key="1">
    <source>
        <dbReference type="ARBA" id="ARBA00005150"/>
    </source>
</evidence>
<dbReference type="GO" id="GO:0005829">
    <property type="term" value="C:cytosol"/>
    <property type="evidence" value="ECO:0007669"/>
    <property type="project" value="TreeGrafter"/>
</dbReference>
<evidence type="ECO:0000256" key="7">
    <source>
        <dbReference type="ARBA" id="ARBA00022741"/>
    </source>
</evidence>
<dbReference type="EC" id="6.3.2.17" evidence="3"/>
<keyword evidence="5" id="KW-0436">Ligase</keyword>
<comment type="catalytic activity">
    <reaction evidence="12">
        <text>(6S)-5,6,7,8-tetrahydrofolyl-(gamma-L-Glu)(n) + L-glutamate + ATP = (6S)-5,6,7,8-tetrahydrofolyl-(gamma-L-Glu)(n+1) + ADP + phosphate + H(+)</text>
        <dbReference type="Rhea" id="RHEA:10580"/>
        <dbReference type="Rhea" id="RHEA-COMP:14738"/>
        <dbReference type="Rhea" id="RHEA-COMP:14740"/>
        <dbReference type="ChEBI" id="CHEBI:15378"/>
        <dbReference type="ChEBI" id="CHEBI:29985"/>
        <dbReference type="ChEBI" id="CHEBI:30616"/>
        <dbReference type="ChEBI" id="CHEBI:43474"/>
        <dbReference type="ChEBI" id="CHEBI:141005"/>
        <dbReference type="ChEBI" id="CHEBI:456216"/>
        <dbReference type="EC" id="6.3.2.17"/>
    </reaction>
</comment>
<protein>
    <recommendedName>
        <fullName evidence="3">tetrahydrofolate synthase</fullName>
        <ecNumber evidence="3">6.3.2.17</ecNumber>
    </recommendedName>
    <alternativeName>
        <fullName evidence="11">Folylpoly-gamma-glutamate synthetase</fullName>
    </alternativeName>
    <alternativeName>
        <fullName evidence="10">Tetrahydrofolylpolyglutamate synthase</fullName>
    </alternativeName>
</protein>
<evidence type="ECO:0000256" key="10">
    <source>
        <dbReference type="ARBA" id="ARBA00030592"/>
    </source>
</evidence>
<dbReference type="STRING" id="199890.A0A182PUN0"/>
<reference evidence="13" key="2">
    <citation type="submission" date="2020-05" db="UniProtKB">
        <authorList>
            <consortium name="EnsemblMetazoa"/>
        </authorList>
    </citation>
    <scope>IDENTIFICATION</scope>
    <source>
        <strain evidence="13">Epiroticus2</strain>
    </source>
</reference>
<dbReference type="InterPro" id="IPR036565">
    <property type="entry name" value="Mur-like_cat_sf"/>
</dbReference>
<dbReference type="GO" id="GO:0005739">
    <property type="term" value="C:mitochondrion"/>
    <property type="evidence" value="ECO:0007669"/>
    <property type="project" value="TreeGrafter"/>
</dbReference>
<dbReference type="GO" id="GO:0046872">
    <property type="term" value="F:metal ion binding"/>
    <property type="evidence" value="ECO:0007669"/>
    <property type="project" value="UniProtKB-KW"/>
</dbReference>
<dbReference type="EnsemblMetazoa" id="AEPI010667-RA">
    <property type="protein sequence ID" value="AEPI010667-PA"/>
    <property type="gene ID" value="AEPI010667"/>
</dbReference>
<dbReference type="PANTHER" id="PTHR11136">
    <property type="entry name" value="FOLYLPOLYGLUTAMATE SYNTHASE-RELATED"/>
    <property type="match status" value="1"/>
</dbReference>
<dbReference type="GO" id="GO:0006730">
    <property type="term" value="P:one-carbon metabolic process"/>
    <property type="evidence" value="ECO:0007669"/>
    <property type="project" value="UniProtKB-KW"/>
</dbReference>
<keyword evidence="4" id="KW-0554">One-carbon metabolism</keyword>
<evidence type="ECO:0000256" key="9">
    <source>
        <dbReference type="ARBA" id="ARBA00022842"/>
    </source>
</evidence>
<keyword evidence="6" id="KW-0479">Metal-binding</keyword>
<dbReference type="AlphaFoldDB" id="A0A182PUN0"/>
<dbReference type="GO" id="GO:0005524">
    <property type="term" value="F:ATP binding"/>
    <property type="evidence" value="ECO:0007669"/>
    <property type="project" value="UniProtKB-KW"/>
</dbReference>
<name>A0A182PUN0_9DIPT</name>
<dbReference type="PANTHER" id="PTHR11136:SF5">
    <property type="entry name" value="FOLYLPOLYGLUTAMATE SYNTHASE, MITOCHONDRIAL"/>
    <property type="match status" value="1"/>
</dbReference>
<evidence type="ECO:0000313" key="14">
    <source>
        <dbReference type="Proteomes" id="UP000075885"/>
    </source>
</evidence>
<evidence type="ECO:0000256" key="8">
    <source>
        <dbReference type="ARBA" id="ARBA00022840"/>
    </source>
</evidence>
<sequence>NAISSLNSLQSNSSVLQDSVQRAHNDENKHIKDTLKYLMRVGVSLDQLAKLSVVHVSGTKGKGSTCAMVESILRSNGFRTGFFSSPHLVSVTERVRLNGVPISNDKFSQYFWRIFNKLNVSREHAKDMPSYFSFLTILALDVFIREGVDVCVMEVGIGGRYDCTNVLQNTGTIGITSLGLEHTKLLGNTLDKIAWQKAGIIKHGSDVFTVPQDADCMEVIREECRLLKANLFVVPPRLNVYQWAKQPQLLKETCNIVELNTSLAIQIATSWINKIRSGTSQKSLPFLVTEPTVDGIDSCFWPGRLQRIFYDTKKNLFLDGAHTVESIELCAHWFKTKSSR</sequence>
<accession>A0A182PUN0</accession>
<keyword evidence="14" id="KW-1185">Reference proteome</keyword>
<dbReference type="UniPathway" id="UPA00850"/>
<evidence type="ECO:0000256" key="6">
    <source>
        <dbReference type="ARBA" id="ARBA00022723"/>
    </source>
</evidence>
<reference evidence="14" key="1">
    <citation type="submission" date="2013-03" db="EMBL/GenBank/DDBJ databases">
        <title>The Genome Sequence of Anopheles epiroticus epiroticus2.</title>
        <authorList>
            <consortium name="The Broad Institute Genomics Platform"/>
            <person name="Neafsey D.E."/>
            <person name="Howell P."/>
            <person name="Walker B."/>
            <person name="Young S.K."/>
            <person name="Zeng Q."/>
            <person name="Gargeya S."/>
            <person name="Fitzgerald M."/>
            <person name="Haas B."/>
            <person name="Abouelleil A."/>
            <person name="Allen A.W."/>
            <person name="Alvarado L."/>
            <person name="Arachchi H.M."/>
            <person name="Berlin A.M."/>
            <person name="Chapman S.B."/>
            <person name="Gainer-Dewar J."/>
            <person name="Goldberg J."/>
            <person name="Griggs A."/>
            <person name="Gujja S."/>
            <person name="Hansen M."/>
            <person name="Howarth C."/>
            <person name="Imamovic A."/>
            <person name="Ireland A."/>
            <person name="Larimer J."/>
            <person name="McCowan C."/>
            <person name="Murphy C."/>
            <person name="Pearson M."/>
            <person name="Poon T.W."/>
            <person name="Priest M."/>
            <person name="Roberts A."/>
            <person name="Saif S."/>
            <person name="Shea T."/>
            <person name="Sisk P."/>
            <person name="Sykes S."/>
            <person name="Wortman J."/>
            <person name="Nusbaum C."/>
            <person name="Birren B."/>
        </authorList>
    </citation>
    <scope>NUCLEOTIDE SEQUENCE [LARGE SCALE GENOMIC DNA]</scope>
    <source>
        <strain evidence="14">Epiroticus2</strain>
    </source>
</reference>
<proteinExistence type="inferred from homology"/>
<comment type="pathway">
    <text evidence="1">Cofactor biosynthesis; tetrahydrofolylpolyglutamate biosynthesis.</text>
</comment>
<dbReference type="GO" id="GO:0004326">
    <property type="term" value="F:tetrahydrofolylpolyglutamate synthase activity"/>
    <property type="evidence" value="ECO:0007669"/>
    <property type="project" value="UniProtKB-EC"/>
</dbReference>
<dbReference type="PROSITE" id="PS01012">
    <property type="entry name" value="FOLYLPOLYGLU_SYNT_2"/>
    <property type="match status" value="1"/>
</dbReference>
<dbReference type="NCBIfam" id="TIGR01499">
    <property type="entry name" value="folC"/>
    <property type="match status" value="1"/>
</dbReference>
<evidence type="ECO:0000256" key="2">
    <source>
        <dbReference type="ARBA" id="ARBA00008276"/>
    </source>
</evidence>
<dbReference type="Gene3D" id="3.40.1190.10">
    <property type="entry name" value="Mur-like, catalytic domain"/>
    <property type="match status" value="1"/>
</dbReference>
<evidence type="ECO:0000256" key="5">
    <source>
        <dbReference type="ARBA" id="ARBA00022598"/>
    </source>
</evidence>
<dbReference type="InterPro" id="IPR018109">
    <property type="entry name" value="Folylpolyglutamate_synth_CS"/>
</dbReference>
<dbReference type="InterPro" id="IPR001645">
    <property type="entry name" value="Folylpolyglutamate_synth"/>
</dbReference>
<dbReference type="VEuPathDB" id="VectorBase:AEPI010667"/>
<dbReference type="PROSITE" id="PS01011">
    <property type="entry name" value="FOLYLPOLYGLU_SYNT_1"/>
    <property type="match status" value="1"/>
</dbReference>
<dbReference type="SUPFAM" id="SSF53244">
    <property type="entry name" value="MurD-like peptide ligases, peptide-binding domain"/>
    <property type="match status" value="1"/>
</dbReference>
<evidence type="ECO:0000313" key="13">
    <source>
        <dbReference type="EnsemblMetazoa" id="AEPI010667-PA"/>
    </source>
</evidence>
<keyword evidence="8" id="KW-0067">ATP-binding</keyword>
<evidence type="ECO:0000256" key="4">
    <source>
        <dbReference type="ARBA" id="ARBA00022563"/>
    </source>
</evidence>
<keyword evidence="7" id="KW-0547">Nucleotide-binding</keyword>
<dbReference type="Proteomes" id="UP000075885">
    <property type="component" value="Unassembled WGS sequence"/>
</dbReference>
<dbReference type="SUPFAM" id="SSF53623">
    <property type="entry name" value="MurD-like peptide ligases, catalytic domain"/>
    <property type="match status" value="1"/>
</dbReference>
<evidence type="ECO:0000256" key="11">
    <source>
        <dbReference type="ARBA" id="ARBA00030876"/>
    </source>
</evidence>
<evidence type="ECO:0000256" key="3">
    <source>
        <dbReference type="ARBA" id="ARBA00013025"/>
    </source>
</evidence>
<organism evidence="13 14">
    <name type="scientific">Anopheles epiroticus</name>
    <dbReference type="NCBI Taxonomy" id="199890"/>
    <lineage>
        <taxon>Eukaryota</taxon>
        <taxon>Metazoa</taxon>
        <taxon>Ecdysozoa</taxon>
        <taxon>Arthropoda</taxon>
        <taxon>Hexapoda</taxon>
        <taxon>Insecta</taxon>
        <taxon>Pterygota</taxon>
        <taxon>Neoptera</taxon>
        <taxon>Endopterygota</taxon>
        <taxon>Diptera</taxon>
        <taxon>Nematocera</taxon>
        <taxon>Culicoidea</taxon>
        <taxon>Culicidae</taxon>
        <taxon>Anophelinae</taxon>
        <taxon>Anopheles</taxon>
    </lineage>
</organism>
<comment type="similarity">
    <text evidence="2">Belongs to the folylpolyglutamate synthase family.</text>
</comment>
<dbReference type="InterPro" id="IPR036615">
    <property type="entry name" value="Mur_ligase_C_dom_sf"/>
</dbReference>
<evidence type="ECO:0000256" key="12">
    <source>
        <dbReference type="ARBA" id="ARBA00047493"/>
    </source>
</evidence>